<dbReference type="EMBL" id="BAABCQ010000051">
    <property type="protein sequence ID" value="GAA3979007.1"/>
    <property type="molecule type" value="Genomic_DNA"/>
</dbReference>
<dbReference type="Proteomes" id="UP001500034">
    <property type="component" value="Unassembled WGS sequence"/>
</dbReference>
<evidence type="ECO:0000313" key="1">
    <source>
        <dbReference type="EMBL" id="GAA3979007.1"/>
    </source>
</evidence>
<organism evidence="1 2">
    <name type="scientific">Streptomyces marokkonensis</name>
    <dbReference type="NCBI Taxonomy" id="324855"/>
    <lineage>
        <taxon>Bacteria</taxon>
        <taxon>Bacillati</taxon>
        <taxon>Actinomycetota</taxon>
        <taxon>Actinomycetes</taxon>
        <taxon>Kitasatosporales</taxon>
        <taxon>Streptomycetaceae</taxon>
        <taxon>Streptomyces</taxon>
    </lineage>
</organism>
<name>A0ABP7Q9X0_9ACTN</name>
<dbReference type="InterPro" id="IPR029074">
    <property type="entry name" value="Imm49"/>
</dbReference>
<reference evidence="2" key="1">
    <citation type="journal article" date="2019" name="Int. J. Syst. Evol. Microbiol.">
        <title>The Global Catalogue of Microorganisms (GCM) 10K type strain sequencing project: providing services to taxonomists for standard genome sequencing and annotation.</title>
        <authorList>
            <consortium name="The Broad Institute Genomics Platform"/>
            <consortium name="The Broad Institute Genome Sequencing Center for Infectious Disease"/>
            <person name="Wu L."/>
            <person name="Ma J."/>
        </authorList>
    </citation>
    <scope>NUCLEOTIDE SEQUENCE [LARGE SCALE GENOMIC DNA]</scope>
    <source>
        <strain evidence="2">JCM 17027</strain>
    </source>
</reference>
<keyword evidence="2" id="KW-1185">Reference proteome</keyword>
<protein>
    <submittedName>
        <fullName evidence="1">Uncharacterized protein</fullName>
    </submittedName>
</protein>
<dbReference type="Pfam" id="PF15575">
    <property type="entry name" value="Imm49"/>
    <property type="match status" value="2"/>
</dbReference>
<gene>
    <name evidence="1" type="ORF">GCM10022384_30680</name>
</gene>
<evidence type="ECO:0000313" key="2">
    <source>
        <dbReference type="Proteomes" id="UP001500034"/>
    </source>
</evidence>
<sequence length="587" mass="63745">MRIERHQVGERAVSAAREDFVSRIGGQVRSMSRADRMTTYEWQSISEEFLDYLGSLSVETPDLDTAEAKAALKDASEAAAGAVAYAAYHPHSSFQVFLEYVNFGMSYDPGADGPAESVTPGEWTDALCLSVLRDKAKWHGEAFYFARQKFTAQAPGTPGHELAAGLTAVVLDDTGDDEEYPPSARAKLAAVDAALDRVRARAEETGAPLMERPDGVALRTLRALAAEDRDAFDAALADLLVRHADLHGGAASPSSLLPLVPLALAALAYRTLGWTPAVRTDYLPHALVTGFETRGPRVSGFGRDRRPDAVAELAAGPLVVERPALDRTVSPRLEAMYEERIRKAFTPGNGVTCDVWRLDHVTEDQARLFKWRAGNPDGVTAAHLSHLRLASQAGAARLRIAMAEPGTQVEVTIDGRTLRYPAERKEKARSGIWLTATTFALITGAREDLAPLVLTSPDFVRPDGSVFGAYREALHAYLKGTDPEPATRRAVQRGVQAKDQGLDFVVPPAVLLSQLVEGDAESFNLALADALEAHRAYYQVADRADDPDSSVNLHVLALACHARRRGWDIRVESPYLPQALLRAAEPF</sequence>
<comment type="caution">
    <text evidence="1">The sequence shown here is derived from an EMBL/GenBank/DDBJ whole genome shotgun (WGS) entry which is preliminary data.</text>
</comment>
<accession>A0ABP7Q9X0</accession>
<dbReference type="RefSeq" id="WP_345592733.1">
    <property type="nucleotide sequence ID" value="NZ_BAABCQ010000051.1"/>
</dbReference>
<proteinExistence type="predicted"/>